<dbReference type="AlphaFoldDB" id="A0A8E0KIM6"/>
<proteinExistence type="predicted"/>
<organism evidence="2 3">
    <name type="scientific">Brevundimonas abyssalis TAR-001</name>
    <dbReference type="NCBI Taxonomy" id="1391729"/>
    <lineage>
        <taxon>Bacteria</taxon>
        <taxon>Pseudomonadati</taxon>
        <taxon>Pseudomonadota</taxon>
        <taxon>Alphaproteobacteria</taxon>
        <taxon>Caulobacterales</taxon>
        <taxon>Caulobacteraceae</taxon>
        <taxon>Brevundimonas</taxon>
    </lineage>
</organism>
<keyword evidence="3" id="KW-1185">Reference proteome</keyword>
<evidence type="ECO:0000313" key="3">
    <source>
        <dbReference type="Proteomes" id="UP000016569"/>
    </source>
</evidence>
<evidence type="ECO:0000256" key="1">
    <source>
        <dbReference type="SAM" id="SignalP"/>
    </source>
</evidence>
<dbReference type="PANTHER" id="PTHR35399">
    <property type="entry name" value="SLR8030 PROTEIN"/>
    <property type="match status" value="1"/>
</dbReference>
<dbReference type="OrthoDB" id="9801383at2"/>
<evidence type="ECO:0008006" key="4">
    <source>
        <dbReference type="Google" id="ProtNLM"/>
    </source>
</evidence>
<dbReference type="PROSITE" id="PS51318">
    <property type="entry name" value="TAT"/>
    <property type="match status" value="1"/>
</dbReference>
<dbReference type="Proteomes" id="UP000016569">
    <property type="component" value="Unassembled WGS sequence"/>
</dbReference>
<dbReference type="Pfam" id="PF05787">
    <property type="entry name" value="PhoX"/>
    <property type="match status" value="1"/>
</dbReference>
<sequence>MIQSRRAFMASATAAALSAYAARAQAVAQGQVPAARGFVDGPSRNEVFGYGPMRPDPEGLLDLPEGFSYRVISRVGQRMDDGLVTPDKFDGMGCFALDNDRVALVRNHELDHEEADLGAFARPDQDDDFNWDRIYGRQADGAPVAGGTSTVVYNLRTGQTERQHLSLAGTNNNCAGGVTPWGSWLSCEETTDGVADGLPQDHGWVFEVPAAERGAVEPLPIRAMGRFRHEAVCIDPRTGVAYLTEDVRDSLFYRYLPNDRRNLHRGGRLQALVLIDAERGDTRNWHGHYWAQGERKAVRWIDMDQVESPDADLHLRGHAAGAAVFARGEGLHWAEDHLYFTCTSGGPAECGQIMRYDPSRFEGQSGEADEPGHLTLFVESGDRAVLDYVDNITVAPNGHVIGCEDKQSGIQHVKGVTPDGRIYAIARNALDIEEPGGSNTEFAGACWSPDGRVMFVNLYSPGATLAITGPWDAFRI</sequence>
<accession>A0A8E0KIM6</accession>
<dbReference type="InterPro" id="IPR008557">
    <property type="entry name" value="PhoX"/>
</dbReference>
<comment type="caution">
    <text evidence="2">The sequence shown here is derived from an EMBL/GenBank/DDBJ whole genome shotgun (WGS) entry which is preliminary data.</text>
</comment>
<feature type="signal peptide" evidence="1">
    <location>
        <begin position="1"/>
        <end position="21"/>
    </location>
</feature>
<reference evidence="3" key="1">
    <citation type="journal article" date="2013" name="Genome Announc.">
        <title>Draft Genome Sequence of the Dimorphic Prosthecate Bacterium Brevundimonas abyssalis TAR-001T.</title>
        <authorList>
            <person name="Tsubouchi T."/>
            <person name="Nishi S."/>
            <person name="Usui K."/>
            <person name="Shimane Y."/>
            <person name="Takaki Y."/>
            <person name="Maruyama T."/>
            <person name="Hatada Y."/>
        </authorList>
    </citation>
    <scope>NUCLEOTIDE SEQUENCE [LARGE SCALE GENOMIC DNA]</scope>
    <source>
        <strain evidence="3">TAR-001</strain>
    </source>
</reference>
<dbReference type="InterPro" id="IPR006311">
    <property type="entry name" value="TAT_signal"/>
</dbReference>
<name>A0A8E0KIM6_9CAUL</name>
<feature type="chain" id="PRO_5034531167" description="Phosphatase" evidence="1">
    <location>
        <begin position="22"/>
        <end position="476"/>
    </location>
</feature>
<dbReference type="PANTHER" id="PTHR35399:SF4">
    <property type="entry name" value="MEMBRANE PROTEIN"/>
    <property type="match status" value="1"/>
</dbReference>
<dbReference type="EMBL" id="BATC01000002">
    <property type="protein sequence ID" value="GAD57935.1"/>
    <property type="molecule type" value="Genomic_DNA"/>
</dbReference>
<protein>
    <recommendedName>
        <fullName evidence="4">Phosphatase</fullName>
    </recommendedName>
</protein>
<gene>
    <name evidence="2" type="ORF">MBEBAB_0185</name>
</gene>
<dbReference type="RefSeq" id="WP_021696031.1">
    <property type="nucleotide sequence ID" value="NZ_BATC01000002.1"/>
</dbReference>
<dbReference type="SUPFAM" id="SSF63829">
    <property type="entry name" value="Calcium-dependent phosphotriesterase"/>
    <property type="match status" value="1"/>
</dbReference>
<keyword evidence="1" id="KW-0732">Signal</keyword>
<evidence type="ECO:0000313" key="2">
    <source>
        <dbReference type="EMBL" id="GAD57935.1"/>
    </source>
</evidence>